<keyword evidence="2" id="KW-1133">Transmembrane helix</keyword>
<evidence type="ECO:0000313" key="3">
    <source>
        <dbReference type="EMBL" id="CAA0106272.1"/>
    </source>
</evidence>
<dbReference type="Proteomes" id="UP000441399">
    <property type="component" value="Unassembled WGS sequence"/>
</dbReference>
<keyword evidence="2" id="KW-0472">Membrane</keyword>
<feature type="region of interest" description="Disordered" evidence="1">
    <location>
        <begin position="297"/>
        <end position="318"/>
    </location>
</feature>
<evidence type="ECO:0000256" key="1">
    <source>
        <dbReference type="SAM" id="MobiDB-lite"/>
    </source>
</evidence>
<feature type="transmembrane region" description="Helical" evidence="2">
    <location>
        <begin position="152"/>
        <end position="176"/>
    </location>
</feature>
<dbReference type="OrthoDB" id="183980at2"/>
<feature type="transmembrane region" description="Helical" evidence="2">
    <location>
        <begin position="196"/>
        <end position="223"/>
    </location>
</feature>
<reference evidence="3 4" key="1">
    <citation type="submission" date="2019-11" db="EMBL/GenBank/DDBJ databases">
        <authorList>
            <person name="Holert J."/>
        </authorList>
    </citation>
    <scope>NUCLEOTIDE SEQUENCE [LARGE SCALE GENOMIC DNA]</scope>
    <source>
        <strain evidence="3">SB11_3</strain>
    </source>
</reference>
<feature type="transmembrane region" description="Helical" evidence="2">
    <location>
        <begin position="394"/>
        <end position="414"/>
    </location>
</feature>
<dbReference type="AlphaFoldDB" id="A0A5S9PPN6"/>
<proteinExistence type="predicted"/>
<evidence type="ECO:0008006" key="5">
    <source>
        <dbReference type="Google" id="ProtNLM"/>
    </source>
</evidence>
<accession>A0A5S9PPN6</accession>
<keyword evidence="2" id="KW-0812">Transmembrane</keyword>
<protein>
    <recommendedName>
        <fullName evidence="5">DUF4129 domain-containing protein</fullName>
    </recommendedName>
</protein>
<evidence type="ECO:0000313" key="4">
    <source>
        <dbReference type="Proteomes" id="UP000441399"/>
    </source>
</evidence>
<feature type="transmembrane region" description="Helical" evidence="2">
    <location>
        <begin position="29"/>
        <end position="52"/>
    </location>
</feature>
<sequence>MDISKLVIQPHLKNPWSAIDLGFVLTRTWYVQLLAAWCICSVPFFLVLLLVLPADYLWLSAPIIWWFKPLWDRGPLFVASRALFQQPLTRNDFIRQLPALYKRQCISWLTWRRLHMARSFVMPVTVLERLTGKPYNTRVQLLQRMASGKQTWLTIVAVHIESFLVFGMMALVYVLIPEEVGIDYWQWLEQQTLISSYITSILSFIAMALVGPFYAVAGFMLYINRRIQLEGWDIEIQFRLMAENAQAKTVSGLANTLVDESASTSKASSARNVGSLASIVLLLSLLAPSDPVLAQSDSELVSDTSQQSTVESLPQGPVTSAEAATARIQALADPEPEMEWQKRFRLRKDIDDDAETEDEEFWLFKWLRELLADWFGDSVDLDTPDVTGFTLADYLKGGVTVVLLLLAAMAFYYAHQWYLHYFPKGAQGRNAARNKPVTLFGLDVTQDNLPDDVVRYARDLMSNGETRQAMALIYRSTLSQLIHTYHFDFADGNTEKECAGMVLASNSEQHQSLKPFMQRLTASWLNLAYAHKPISEGDMRQLFDHYEALFDA</sequence>
<organism evidence="3 4">
    <name type="scientific">BD1-7 clade bacterium</name>
    <dbReference type="NCBI Taxonomy" id="2029982"/>
    <lineage>
        <taxon>Bacteria</taxon>
        <taxon>Pseudomonadati</taxon>
        <taxon>Pseudomonadota</taxon>
        <taxon>Gammaproteobacteria</taxon>
        <taxon>Cellvibrionales</taxon>
        <taxon>Spongiibacteraceae</taxon>
        <taxon>BD1-7 clade</taxon>
    </lineage>
</organism>
<gene>
    <name evidence="3" type="ORF">OPDIPICF_01042</name>
</gene>
<feature type="compositionally biased region" description="Polar residues" evidence="1">
    <location>
        <begin position="297"/>
        <end position="312"/>
    </location>
</feature>
<name>A0A5S9PPN6_9GAMM</name>
<keyword evidence="4" id="KW-1185">Reference proteome</keyword>
<dbReference type="EMBL" id="CACSIO010000012">
    <property type="protein sequence ID" value="CAA0106272.1"/>
    <property type="molecule type" value="Genomic_DNA"/>
</dbReference>
<evidence type="ECO:0000256" key="2">
    <source>
        <dbReference type="SAM" id="Phobius"/>
    </source>
</evidence>